<name>A0A2J7PP58_9NEOP</name>
<accession>A0A2J7PP58</accession>
<dbReference type="GO" id="GO:1990904">
    <property type="term" value="C:ribonucleoprotein complex"/>
    <property type="evidence" value="ECO:0007669"/>
    <property type="project" value="UniProtKB-KW"/>
</dbReference>
<dbReference type="AlphaFoldDB" id="A0A2J7PP58"/>
<dbReference type="InterPro" id="IPR029064">
    <property type="entry name" value="Ribosomal_eL30-like_sf"/>
</dbReference>
<keyword evidence="2 5" id="KW-0687">Ribonucleoprotein</keyword>
<evidence type="ECO:0000259" key="4">
    <source>
        <dbReference type="Pfam" id="PF01248"/>
    </source>
</evidence>
<evidence type="ECO:0000256" key="2">
    <source>
        <dbReference type="ARBA" id="ARBA00023274"/>
    </source>
</evidence>
<dbReference type="FunCoup" id="A0A2J7PP58">
    <property type="interactions" value="1178"/>
</dbReference>
<dbReference type="PRINTS" id="PR00881">
    <property type="entry name" value="L7ARS6FAMILY"/>
</dbReference>
<dbReference type="Gene3D" id="3.30.1330.30">
    <property type="match status" value="1"/>
</dbReference>
<keyword evidence="6" id="KW-1185">Reference proteome</keyword>
<evidence type="ECO:0000256" key="1">
    <source>
        <dbReference type="ARBA" id="ARBA00007337"/>
    </source>
</evidence>
<feature type="domain" description="Ribosomal protein eL8/eL30/eS12/Gadd45" evidence="4">
    <location>
        <begin position="63"/>
        <end position="145"/>
    </location>
</feature>
<evidence type="ECO:0000313" key="6">
    <source>
        <dbReference type="Proteomes" id="UP000235965"/>
    </source>
</evidence>
<feature type="region of interest" description="Disordered" evidence="3">
    <location>
        <begin position="1"/>
        <end position="29"/>
    </location>
</feature>
<dbReference type="EMBL" id="NEVH01023279">
    <property type="protein sequence ID" value="PNF18125.1"/>
    <property type="molecule type" value="Genomic_DNA"/>
</dbReference>
<evidence type="ECO:0000256" key="3">
    <source>
        <dbReference type="SAM" id="MobiDB-lite"/>
    </source>
</evidence>
<dbReference type="InterPro" id="IPR004038">
    <property type="entry name" value="Ribosomal_eL8/eL30/eS12/Gad45"/>
</dbReference>
<proteinExistence type="inferred from homology"/>
<evidence type="ECO:0000313" key="5">
    <source>
        <dbReference type="EMBL" id="PNF18125.1"/>
    </source>
</evidence>
<sequence>MKKSKKDRKSSEAAGQQDSSEPVAGTSDANATEQIIYTSPIAKPMASSKLTKKIRKLIKSGLALNEKTYLRNGLRDVQSSIRKKEKGLVIFAGDVTPVEVMCHLPGVCEELDLPYVYVNSRQVLGSALGLKRGSLMVLLKRHDNYGDLYDQVVQIIESLPPPW</sequence>
<dbReference type="SUPFAM" id="SSF55315">
    <property type="entry name" value="L30e-like"/>
    <property type="match status" value="1"/>
</dbReference>
<dbReference type="InterPro" id="IPR018492">
    <property type="entry name" value="Ribosomal_eL8/Nhp2"/>
</dbReference>
<dbReference type="STRING" id="105785.A0A2J7PP58"/>
<protein>
    <submittedName>
        <fullName evidence="5">H/ACA ribonucleoprotein complex subunit 2-like protein</fullName>
    </submittedName>
</protein>
<reference evidence="5 6" key="1">
    <citation type="submission" date="2017-12" db="EMBL/GenBank/DDBJ databases">
        <title>Hemimetabolous genomes reveal molecular basis of termite eusociality.</title>
        <authorList>
            <person name="Harrison M.C."/>
            <person name="Jongepier E."/>
            <person name="Robertson H.M."/>
            <person name="Arning N."/>
            <person name="Bitard-Feildel T."/>
            <person name="Chao H."/>
            <person name="Childers C.P."/>
            <person name="Dinh H."/>
            <person name="Doddapaneni H."/>
            <person name="Dugan S."/>
            <person name="Gowin J."/>
            <person name="Greiner C."/>
            <person name="Han Y."/>
            <person name="Hu H."/>
            <person name="Hughes D.S.T."/>
            <person name="Huylmans A.-K."/>
            <person name="Kemena C."/>
            <person name="Kremer L.P.M."/>
            <person name="Lee S.L."/>
            <person name="Lopez-Ezquerra A."/>
            <person name="Mallet L."/>
            <person name="Monroy-Kuhn J.M."/>
            <person name="Moser A."/>
            <person name="Murali S.C."/>
            <person name="Muzny D.M."/>
            <person name="Otani S."/>
            <person name="Piulachs M.-D."/>
            <person name="Poelchau M."/>
            <person name="Qu J."/>
            <person name="Schaub F."/>
            <person name="Wada-Katsumata A."/>
            <person name="Worley K.C."/>
            <person name="Xie Q."/>
            <person name="Ylla G."/>
            <person name="Poulsen M."/>
            <person name="Gibbs R.A."/>
            <person name="Schal C."/>
            <person name="Richards S."/>
            <person name="Belles X."/>
            <person name="Korb J."/>
            <person name="Bornberg-Bauer E."/>
        </authorList>
    </citation>
    <scope>NUCLEOTIDE SEQUENCE [LARGE SCALE GENOMIC DNA]</scope>
    <source>
        <tissue evidence="5">Whole body</tissue>
    </source>
</reference>
<dbReference type="InParanoid" id="A0A2J7PP58"/>
<comment type="similarity">
    <text evidence="1">Belongs to the eukaryotic ribosomal protein eL8 family.</text>
</comment>
<dbReference type="OrthoDB" id="5364946at2759"/>
<dbReference type="Pfam" id="PF01248">
    <property type="entry name" value="Ribosomal_L7Ae"/>
    <property type="match status" value="1"/>
</dbReference>
<dbReference type="Proteomes" id="UP000235965">
    <property type="component" value="Unassembled WGS sequence"/>
</dbReference>
<gene>
    <name evidence="5" type="primary">NHP2</name>
    <name evidence="5" type="ORF">B7P43_G02630</name>
</gene>
<organism evidence="5 6">
    <name type="scientific">Cryptotermes secundus</name>
    <dbReference type="NCBI Taxonomy" id="105785"/>
    <lineage>
        <taxon>Eukaryota</taxon>
        <taxon>Metazoa</taxon>
        <taxon>Ecdysozoa</taxon>
        <taxon>Arthropoda</taxon>
        <taxon>Hexapoda</taxon>
        <taxon>Insecta</taxon>
        <taxon>Pterygota</taxon>
        <taxon>Neoptera</taxon>
        <taxon>Polyneoptera</taxon>
        <taxon>Dictyoptera</taxon>
        <taxon>Blattodea</taxon>
        <taxon>Blattoidea</taxon>
        <taxon>Termitoidae</taxon>
        <taxon>Kalotermitidae</taxon>
        <taxon>Cryptotermitinae</taxon>
        <taxon>Cryptotermes</taxon>
    </lineage>
</organism>
<comment type="caution">
    <text evidence="5">The sequence shown here is derived from an EMBL/GenBank/DDBJ whole genome shotgun (WGS) entry which is preliminary data.</text>
</comment>